<dbReference type="OrthoDB" id="189920at2759"/>
<reference evidence="2 3" key="1">
    <citation type="submission" date="2013-11" db="EMBL/GenBank/DDBJ databases">
        <title>Genome sequencing of Stegodyphus mimosarum.</title>
        <authorList>
            <person name="Bechsgaard J."/>
        </authorList>
    </citation>
    <scope>NUCLEOTIDE SEQUENCE [LARGE SCALE GENOMIC DNA]</scope>
</reference>
<dbReference type="PANTHER" id="PTHR46762">
    <property type="entry name" value="NUCLEOREDOXIN-LIKE PROTEIN 2"/>
    <property type="match status" value="1"/>
</dbReference>
<dbReference type="InterPro" id="IPR036249">
    <property type="entry name" value="Thioredoxin-like_sf"/>
</dbReference>
<dbReference type="GO" id="GO:0045494">
    <property type="term" value="P:photoreceptor cell maintenance"/>
    <property type="evidence" value="ECO:0007669"/>
    <property type="project" value="InterPro"/>
</dbReference>
<dbReference type="GO" id="GO:0007600">
    <property type="term" value="P:sensory perception"/>
    <property type="evidence" value="ECO:0007669"/>
    <property type="project" value="InterPro"/>
</dbReference>
<dbReference type="OMA" id="WPAIPYN"/>
<feature type="non-terminal residue" evidence="2">
    <location>
        <position position="143"/>
    </location>
</feature>
<accession>A0A087U9Q5</accession>
<dbReference type="InterPro" id="IPR029519">
    <property type="entry name" value="RdCVF2"/>
</dbReference>
<dbReference type="InterPro" id="IPR013766">
    <property type="entry name" value="Thioredoxin_domain"/>
</dbReference>
<dbReference type="Proteomes" id="UP000054359">
    <property type="component" value="Unassembled WGS sequence"/>
</dbReference>
<gene>
    <name evidence="2" type="ORF">X975_07204</name>
</gene>
<dbReference type="Pfam" id="PF13905">
    <property type="entry name" value="Thioredoxin_8"/>
    <property type="match status" value="1"/>
</dbReference>
<feature type="domain" description="Thioredoxin" evidence="1">
    <location>
        <begin position="1"/>
        <end position="143"/>
    </location>
</feature>
<sequence>MEFITGQTLVRKNRSNVQADDALQGKEIIGFYFSAHWCPPCRMFTPVLADFYEEIKENDLPLEIIFVSSDRSEDALFDYMNEAHGDWLAIPHGSNVAEQLKKKFNIQGIPTLVVIKKDGSVVTTNGRSDVEKKGSAAFKEWNK</sequence>
<dbReference type="STRING" id="407821.A0A087U9Q5"/>
<dbReference type="InterPro" id="IPR012336">
    <property type="entry name" value="Thioredoxin-like_fold"/>
</dbReference>
<proteinExistence type="predicted"/>
<organism evidence="2 3">
    <name type="scientific">Stegodyphus mimosarum</name>
    <name type="common">African social velvet spider</name>
    <dbReference type="NCBI Taxonomy" id="407821"/>
    <lineage>
        <taxon>Eukaryota</taxon>
        <taxon>Metazoa</taxon>
        <taxon>Ecdysozoa</taxon>
        <taxon>Arthropoda</taxon>
        <taxon>Chelicerata</taxon>
        <taxon>Arachnida</taxon>
        <taxon>Araneae</taxon>
        <taxon>Araneomorphae</taxon>
        <taxon>Entelegynae</taxon>
        <taxon>Eresoidea</taxon>
        <taxon>Eresidae</taxon>
        <taxon>Stegodyphus</taxon>
    </lineage>
</organism>
<keyword evidence="3" id="KW-1185">Reference proteome</keyword>
<evidence type="ECO:0000313" key="3">
    <source>
        <dbReference type="Proteomes" id="UP000054359"/>
    </source>
</evidence>
<dbReference type="PROSITE" id="PS51352">
    <property type="entry name" value="THIOREDOXIN_2"/>
    <property type="match status" value="1"/>
</dbReference>
<evidence type="ECO:0000313" key="2">
    <source>
        <dbReference type="EMBL" id="KFM74094.1"/>
    </source>
</evidence>
<name>A0A087U9Q5_STEMI</name>
<dbReference type="CDD" id="cd02964">
    <property type="entry name" value="TryX_like_family"/>
    <property type="match status" value="1"/>
</dbReference>
<dbReference type="EMBL" id="KK118872">
    <property type="protein sequence ID" value="KFM74094.1"/>
    <property type="molecule type" value="Genomic_DNA"/>
</dbReference>
<dbReference type="SUPFAM" id="SSF52833">
    <property type="entry name" value="Thioredoxin-like"/>
    <property type="match status" value="1"/>
</dbReference>
<dbReference type="Gene3D" id="3.40.30.10">
    <property type="entry name" value="Glutaredoxin"/>
    <property type="match status" value="1"/>
</dbReference>
<evidence type="ECO:0000259" key="1">
    <source>
        <dbReference type="PROSITE" id="PS51352"/>
    </source>
</evidence>
<protein>
    <submittedName>
        <fullName evidence="2">Nucleoredoxin-like protein 2</fullName>
    </submittedName>
</protein>
<dbReference type="AlphaFoldDB" id="A0A087U9Q5"/>
<dbReference type="PANTHER" id="PTHR46762:SF1">
    <property type="entry name" value="NUCLEOREDOXIN-LIKE PROTEIN 2"/>
    <property type="match status" value="1"/>
</dbReference>